<feature type="compositionally biased region" description="Basic and acidic residues" evidence="3">
    <location>
        <begin position="42"/>
        <end position="52"/>
    </location>
</feature>
<feature type="compositionally biased region" description="Low complexity" evidence="3">
    <location>
        <begin position="154"/>
        <end position="177"/>
    </location>
</feature>
<evidence type="ECO:0008006" key="6">
    <source>
        <dbReference type="Google" id="ProtNLM"/>
    </source>
</evidence>
<feature type="region of interest" description="Disordered" evidence="3">
    <location>
        <begin position="432"/>
        <end position="452"/>
    </location>
</feature>
<feature type="compositionally biased region" description="Low complexity" evidence="3">
    <location>
        <begin position="943"/>
        <end position="958"/>
    </location>
</feature>
<dbReference type="GO" id="GO:0031028">
    <property type="term" value="P:septation initiation signaling"/>
    <property type="evidence" value="ECO:0007669"/>
    <property type="project" value="TreeGrafter"/>
</dbReference>
<dbReference type="PROSITE" id="PS51450">
    <property type="entry name" value="LRR"/>
    <property type="match status" value="3"/>
</dbReference>
<feature type="compositionally biased region" description="Polar residues" evidence="3">
    <location>
        <begin position="440"/>
        <end position="449"/>
    </location>
</feature>
<feature type="region of interest" description="Disordered" evidence="3">
    <location>
        <begin position="1058"/>
        <end position="1165"/>
    </location>
</feature>
<feature type="region of interest" description="Disordered" evidence="3">
    <location>
        <begin position="1"/>
        <end position="193"/>
    </location>
</feature>
<evidence type="ECO:0000256" key="1">
    <source>
        <dbReference type="ARBA" id="ARBA00022614"/>
    </source>
</evidence>
<evidence type="ECO:0000256" key="2">
    <source>
        <dbReference type="ARBA" id="ARBA00022737"/>
    </source>
</evidence>
<dbReference type="Gene3D" id="3.80.10.10">
    <property type="entry name" value="Ribonuclease Inhibitor"/>
    <property type="match status" value="2"/>
</dbReference>
<dbReference type="EMBL" id="MU864383">
    <property type="protein sequence ID" value="KAK4188839.1"/>
    <property type="molecule type" value="Genomic_DNA"/>
</dbReference>
<comment type="caution">
    <text evidence="4">The sequence shown here is derived from an EMBL/GenBank/DDBJ whole genome shotgun (WGS) entry which is preliminary data.</text>
</comment>
<dbReference type="InterPro" id="IPR003591">
    <property type="entry name" value="Leu-rich_rpt_typical-subtyp"/>
</dbReference>
<dbReference type="SMART" id="SM00364">
    <property type="entry name" value="LRR_BAC"/>
    <property type="match status" value="7"/>
</dbReference>
<evidence type="ECO:0000313" key="5">
    <source>
        <dbReference type="Proteomes" id="UP001302126"/>
    </source>
</evidence>
<keyword evidence="1" id="KW-0433">Leucine-rich repeat</keyword>
<gene>
    <name evidence="4" type="ORF">QBC35DRAFT_495334</name>
</gene>
<dbReference type="GO" id="GO:0061499">
    <property type="term" value="C:outer plaque of mitotic spindle pole body"/>
    <property type="evidence" value="ECO:0007669"/>
    <property type="project" value="TreeGrafter"/>
</dbReference>
<feature type="compositionally biased region" description="Basic and acidic residues" evidence="3">
    <location>
        <begin position="139"/>
        <end position="153"/>
    </location>
</feature>
<dbReference type="GO" id="GO:1902412">
    <property type="term" value="P:regulation of mitotic cytokinesis"/>
    <property type="evidence" value="ECO:0007669"/>
    <property type="project" value="TreeGrafter"/>
</dbReference>
<dbReference type="SMART" id="SM00365">
    <property type="entry name" value="LRR_SD22"/>
    <property type="match status" value="3"/>
</dbReference>
<feature type="region of interest" description="Disordered" evidence="3">
    <location>
        <begin position="213"/>
        <end position="246"/>
    </location>
</feature>
<dbReference type="Proteomes" id="UP001302126">
    <property type="component" value="Unassembled WGS sequence"/>
</dbReference>
<dbReference type="SMART" id="SM00369">
    <property type="entry name" value="LRR_TYP"/>
    <property type="match status" value="7"/>
</dbReference>
<dbReference type="GO" id="GO:0035591">
    <property type="term" value="F:signaling adaptor activity"/>
    <property type="evidence" value="ECO:0007669"/>
    <property type="project" value="TreeGrafter"/>
</dbReference>
<reference evidence="4" key="1">
    <citation type="journal article" date="2023" name="Mol. Phylogenet. Evol.">
        <title>Genome-scale phylogeny and comparative genomics of the fungal order Sordariales.</title>
        <authorList>
            <person name="Hensen N."/>
            <person name="Bonometti L."/>
            <person name="Westerberg I."/>
            <person name="Brannstrom I.O."/>
            <person name="Guillou S."/>
            <person name="Cros-Aarteil S."/>
            <person name="Calhoun S."/>
            <person name="Haridas S."/>
            <person name="Kuo A."/>
            <person name="Mondo S."/>
            <person name="Pangilinan J."/>
            <person name="Riley R."/>
            <person name="LaButti K."/>
            <person name="Andreopoulos B."/>
            <person name="Lipzen A."/>
            <person name="Chen C."/>
            <person name="Yan M."/>
            <person name="Daum C."/>
            <person name="Ng V."/>
            <person name="Clum A."/>
            <person name="Steindorff A."/>
            <person name="Ohm R.A."/>
            <person name="Martin F."/>
            <person name="Silar P."/>
            <person name="Natvig D.O."/>
            <person name="Lalanne C."/>
            <person name="Gautier V."/>
            <person name="Ament-Velasquez S.L."/>
            <person name="Kruys A."/>
            <person name="Hutchinson M.I."/>
            <person name="Powell A.J."/>
            <person name="Barry K."/>
            <person name="Miller A.N."/>
            <person name="Grigoriev I.V."/>
            <person name="Debuchy R."/>
            <person name="Gladieux P."/>
            <person name="Hiltunen Thoren M."/>
            <person name="Johannesson H."/>
        </authorList>
    </citation>
    <scope>NUCLEOTIDE SEQUENCE</scope>
    <source>
        <strain evidence="4">PSN309</strain>
    </source>
</reference>
<organism evidence="4 5">
    <name type="scientific">Podospora australis</name>
    <dbReference type="NCBI Taxonomy" id="1536484"/>
    <lineage>
        <taxon>Eukaryota</taxon>
        <taxon>Fungi</taxon>
        <taxon>Dikarya</taxon>
        <taxon>Ascomycota</taxon>
        <taxon>Pezizomycotina</taxon>
        <taxon>Sordariomycetes</taxon>
        <taxon>Sordariomycetidae</taxon>
        <taxon>Sordariales</taxon>
        <taxon>Podosporaceae</taxon>
        <taxon>Podospora</taxon>
    </lineage>
</organism>
<keyword evidence="5" id="KW-1185">Reference proteome</keyword>
<feature type="region of interest" description="Disordered" evidence="3">
    <location>
        <begin position="268"/>
        <end position="328"/>
    </location>
</feature>
<feature type="compositionally biased region" description="Low complexity" evidence="3">
    <location>
        <begin position="294"/>
        <end position="304"/>
    </location>
</feature>
<reference evidence="4" key="2">
    <citation type="submission" date="2023-05" db="EMBL/GenBank/DDBJ databases">
        <authorList>
            <consortium name="Lawrence Berkeley National Laboratory"/>
            <person name="Steindorff A."/>
            <person name="Hensen N."/>
            <person name="Bonometti L."/>
            <person name="Westerberg I."/>
            <person name="Brannstrom I.O."/>
            <person name="Guillou S."/>
            <person name="Cros-Aarteil S."/>
            <person name="Calhoun S."/>
            <person name="Haridas S."/>
            <person name="Kuo A."/>
            <person name="Mondo S."/>
            <person name="Pangilinan J."/>
            <person name="Riley R."/>
            <person name="Labutti K."/>
            <person name="Andreopoulos B."/>
            <person name="Lipzen A."/>
            <person name="Chen C."/>
            <person name="Yanf M."/>
            <person name="Daum C."/>
            <person name="Ng V."/>
            <person name="Clum A."/>
            <person name="Ohm R."/>
            <person name="Martin F."/>
            <person name="Silar P."/>
            <person name="Natvig D."/>
            <person name="Lalanne C."/>
            <person name="Gautier V."/>
            <person name="Ament-Velasquez S.L."/>
            <person name="Kruys A."/>
            <person name="Hutchinson M.I."/>
            <person name="Powell A.J."/>
            <person name="Barry K."/>
            <person name="Miller A.N."/>
            <person name="Grigoriev I.V."/>
            <person name="Debuchy R."/>
            <person name="Gladieux P."/>
            <person name="Thoren M.H."/>
            <person name="Johannesson H."/>
        </authorList>
    </citation>
    <scope>NUCLEOTIDE SEQUENCE</scope>
    <source>
        <strain evidence="4">PSN309</strain>
    </source>
</reference>
<feature type="compositionally biased region" description="Polar residues" evidence="3">
    <location>
        <begin position="224"/>
        <end position="235"/>
    </location>
</feature>
<protein>
    <recommendedName>
        <fullName evidence="6">Septation initiation network scaffold protein cdc11</fullName>
    </recommendedName>
</protein>
<feature type="compositionally biased region" description="Polar residues" evidence="3">
    <location>
        <begin position="105"/>
        <end position="115"/>
    </location>
</feature>
<evidence type="ECO:0000256" key="3">
    <source>
        <dbReference type="SAM" id="MobiDB-lite"/>
    </source>
</evidence>
<feature type="compositionally biased region" description="Basic and acidic residues" evidence="3">
    <location>
        <begin position="1058"/>
        <end position="1075"/>
    </location>
</feature>
<proteinExistence type="predicted"/>
<dbReference type="InterPro" id="IPR052574">
    <property type="entry name" value="CDIRP"/>
</dbReference>
<evidence type="ECO:0000313" key="4">
    <source>
        <dbReference type="EMBL" id="KAK4188839.1"/>
    </source>
</evidence>
<dbReference type="PANTHER" id="PTHR47566">
    <property type="match status" value="1"/>
</dbReference>
<dbReference type="SUPFAM" id="SSF52058">
    <property type="entry name" value="L domain-like"/>
    <property type="match status" value="2"/>
</dbReference>
<dbReference type="InterPro" id="IPR001611">
    <property type="entry name" value="Leu-rich_rpt"/>
</dbReference>
<feature type="compositionally biased region" description="Basic and acidic residues" evidence="3">
    <location>
        <begin position="60"/>
        <end position="75"/>
    </location>
</feature>
<feature type="compositionally biased region" description="Low complexity" evidence="3">
    <location>
        <begin position="1128"/>
        <end position="1152"/>
    </location>
</feature>
<dbReference type="InterPro" id="IPR032675">
    <property type="entry name" value="LRR_dom_sf"/>
</dbReference>
<dbReference type="PANTHER" id="PTHR47566:SF1">
    <property type="entry name" value="PROTEIN NUD1"/>
    <property type="match status" value="1"/>
</dbReference>
<dbReference type="AlphaFoldDB" id="A0AAN6WV73"/>
<keyword evidence="2" id="KW-0677">Repeat</keyword>
<feature type="region of interest" description="Disordered" evidence="3">
    <location>
        <begin position="943"/>
        <end position="969"/>
    </location>
</feature>
<sequence length="1165" mass="129204">MAMIRSKAGLASGLASLEESDAEHAMQTSPDDSSYEDSTQEPFDRPPSREGRPPLSRRPTKQEDPELAERLKQYEEASDMGDIMASLRSQNPPEDVVEQHHGEKATSSWGSTGSRLSVFDEEVISDPPNLRISRNPDWQNHHESPDAFRDRMPSDGSSGPSTQSSFPTTSSRGSSRGSEARKTIAPESVSHLIPDRVGNMVLDRQRNIWIKRKPGAVEPRRPRANSTRSNRSNFLPSEASEDDPFAGIPDLSVDITLEMRNLALATAKKAQAQEAMPRSATPTSPTRIPDVATPRRSVPPSVESPTRRPHGSSQLRVVLPPNEEEPVEHEIRINEDRAAEPRRLTISFSSPIAEVIQDFPEEDEFPWEEDSILHHVAEDVAMAMDSLKRGRRLSSFKGARCTSRSRSTSRGPARHLSFRGQTMMARPISRIDEQEEESAQSHGIQSRNEVSGMELSILPENSVVARDSEDNNGQGSVSFLVATPSRTQGCPAPGMDAAPVISQYVGTFSLSPLSEFTMHHGEDSLPLEASYIVGSHRLTTGDPSKRVMTMSTRQLVEKIAEVEPFEPYWEDMRELELRDKRLGSLHTLDDFCGQLESLDVSNNSIRNLSGIPSSVLHLRMINNQLSSLTAWGHLMNLQYVDVSNNALTSLTAFKNLVHLRCVRVDNNQLVSLDGIKYHKGLQSLRCRGNSIEEVDFAGANLDQLTELDLKDNLITKVSNLEQLTALGSLNLEGNKLTSFGDNFSADPDSASCTALRYLRLDDNQLATLDVNKMPHLRLLHADRNCLSKISGFSRARRIDSLSLREQRGSSPLDLEYLLSRIYEVRKLFLSGNLLGTFEPKVDFLNCQLLEVANCGLLSLPEDFGLSMPNLRVLNVNMNALSDLKTLRYIPRLKRLFVSGNRLADPAKLVSVLAHLPHLVEVDVRDNPVTQGFYAPLLQVILSKPKPSSRPSSSASGSNGKHEEEEVLATEGSFEDKKFVLPDQDCERDRGYSGRLDMETRIRRRIWEVLVRRKCLRVKKLDGLALQRGVPELKDEVWERLVEMGVVLREEPKALEGVAEEGKMLEGAEEEKKGPKAIEGVQTPKKLPAPTAETENEKSPSPKVARRKSVNNGMRKMSTAGTGERRPGTPKTPNGGKGPKTPNKGPKTPKNRGTGSSRWGVEDSFA</sequence>
<name>A0AAN6WV73_9PEZI</name>
<accession>A0AAN6WV73</accession>